<dbReference type="InterPro" id="IPR036188">
    <property type="entry name" value="FAD/NAD-bd_sf"/>
</dbReference>
<dbReference type="Gene3D" id="3.50.50.60">
    <property type="entry name" value="FAD/NAD(P)-binding domain"/>
    <property type="match status" value="1"/>
</dbReference>
<dbReference type="SUPFAM" id="SSF54373">
    <property type="entry name" value="FAD-linked reductases, C-terminal domain"/>
    <property type="match status" value="1"/>
</dbReference>
<dbReference type="Gene3D" id="3.30.9.10">
    <property type="entry name" value="D-Amino Acid Oxidase, subunit A, domain 2"/>
    <property type="match status" value="1"/>
</dbReference>
<dbReference type="GO" id="GO:0050660">
    <property type="term" value="F:flavin adenine dinucleotide binding"/>
    <property type="evidence" value="ECO:0007669"/>
    <property type="project" value="InterPro"/>
</dbReference>
<sequence>MKKRVDVIVLGAGSMGMAAGAFIAKQGASVLLLDAFDPPDHQGSHHGDTRMIRHAYGEGKKYVPLVLHAQKLWHQLEEETGERLFEKTGVLGLGKSDSPFLIEEIASSKEFFLPLEILEAAEVRKRWPGIRIEDDLIGAFEPNSGLLYSEACISAYRRVAQHHGAELCMNTRANRITYHADGVTVHTEKGDFQADRLVVTAGAWTGSLLRDLDIPLQPFRKTAVWYEADEALYGLGSFPSYFMDLPGERFYGFPSIQGSGLKIGSHDAGRIVDPDEVNREFGSQPDDEGDLALMVERFFPGVSRQNKRGQVCLVTWTPDHDFIIDRHPDHEHVLLISACSAHGFKFASAIGEIAMQMSLKGKTEMDITPFSLRRFM</sequence>
<dbReference type="PANTHER" id="PTHR10961">
    <property type="entry name" value="PEROXISOMAL SARCOSINE OXIDASE"/>
    <property type="match status" value="1"/>
</dbReference>
<dbReference type="OrthoDB" id="9794226at2"/>
<proteinExistence type="predicted"/>
<dbReference type="RefSeq" id="WP_122910027.1">
    <property type="nucleotide sequence ID" value="NZ_CBCSBE010000009.1"/>
</dbReference>
<reference evidence="6 7" key="1">
    <citation type="submission" date="2018-10" db="EMBL/GenBank/DDBJ databases">
        <title>Phylogenomics of Brevibacillus.</title>
        <authorList>
            <person name="Dunlap C."/>
        </authorList>
    </citation>
    <scope>NUCLEOTIDE SEQUENCE [LARGE SCALE GENOMIC DNA]</scope>
    <source>
        <strain evidence="6 7">JCM 12215</strain>
    </source>
</reference>
<keyword evidence="4" id="KW-0560">Oxidoreductase</keyword>
<dbReference type="EMBL" id="RHHR01000029">
    <property type="protein sequence ID" value="RNB71231.1"/>
    <property type="molecule type" value="Genomic_DNA"/>
</dbReference>
<evidence type="ECO:0000256" key="1">
    <source>
        <dbReference type="ARBA" id="ARBA00001974"/>
    </source>
</evidence>
<comment type="cofactor">
    <cofactor evidence="1">
        <name>FAD</name>
        <dbReference type="ChEBI" id="CHEBI:57692"/>
    </cofactor>
</comment>
<dbReference type="AlphaFoldDB" id="A0A3M8C6P5"/>
<dbReference type="SUPFAM" id="SSF51905">
    <property type="entry name" value="FAD/NAD(P)-binding domain"/>
    <property type="match status" value="1"/>
</dbReference>
<dbReference type="PRINTS" id="PR00420">
    <property type="entry name" value="RNGMNOXGNASE"/>
</dbReference>
<dbReference type="Proteomes" id="UP000282028">
    <property type="component" value="Unassembled WGS sequence"/>
</dbReference>
<protein>
    <submittedName>
        <fullName evidence="6">N-methyl-L-tryptophan oxidase</fullName>
    </submittedName>
</protein>
<dbReference type="GO" id="GO:0005829">
    <property type="term" value="C:cytosol"/>
    <property type="evidence" value="ECO:0007669"/>
    <property type="project" value="TreeGrafter"/>
</dbReference>
<feature type="domain" description="FAD dependent oxidoreductase" evidence="5">
    <location>
        <begin position="6"/>
        <end position="356"/>
    </location>
</feature>
<keyword evidence="3" id="KW-0274">FAD</keyword>
<dbReference type="NCBIfam" id="NF008425">
    <property type="entry name" value="PRK11259.1"/>
    <property type="match status" value="1"/>
</dbReference>
<evidence type="ECO:0000313" key="6">
    <source>
        <dbReference type="EMBL" id="RNB71231.1"/>
    </source>
</evidence>
<dbReference type="InterPro" id="IPR006076">
    <property type="entry name" value="FAD-dep_OxRdtase"/>
</dbReference>
<dbReference type="PANTHER" id="PTHR10961:SF7">
    <property type="entry name" value="FAD DEPENDENT OXIDOREDUCTASE DOMAIN-CONTAINING PROTEIN"/>
    <property type="match status" value="1"/>
</dbReference>
<organism evidence="6 7">
    <name type="scientific">Brevibacillus invocatus</name>
    <dbReference type="NCBI Taxonomy" id="173959"/>
    <lineage>
        <taxon>Bacteria</taxon>
        <taxon>Bacillati</taxon>
        <taxon>Bacillota</taxon>
        <taxon>Bacilli</taxon>
        <taxon>Bacillales</taxon>
        <taxon>Paenibacillaceae</taxon>
        <taxon>Brevibacillus</taxon>
    </lineage>
</organism>
<evidence type="ECO:0000256" key="4">
    <source>
        <dbReference type="ARBA" id="ARBA00023002"/>
    </source>
</evidence>
<name>A0A3M8C6P5_9BACL</name>
<dbReference type="GO" id="GO:0008115">
    <property type="term" value="F:sarcosine oxidase activity"/>
    <property type="evidence" value="ECO:0007669"/>
    <property type="project" value="TreeGrafter"/>
</dbReference>
<gene>
    <name evidence="6" type="ORF">EDM52_16280</name>
</gene>
<accession>A0A3M8C6P5</accession>
<evidence type="ECO:0000313" key="7">
    <source>
        <dbReference type="Proteomes" id="UP000282028"/>
    </source>
</evidence>
<keyword evidence="2" id="KW-0285">Flavoprotein</keyword>
<dbReference type="InterPro" id="IPR045170">
    <property type="entry name" value="MTOX"/>
</dbReference>
<evidence type="ECO:0000256" key="2">
    <source>
        <dbReference type="ARBA" id="ARBA00022630"/>
    </source>
</evidence>
<comment type="caution">
    <text evidence="6">The sequence shown here is derived from an EMBL/GenBank/DDBJ whole genome shotgun (WGS) entry which is preliminary data.</text>
</comment>
<evidence type="ECO:0000256" key="3">
    <source>
        <dbReference type="ARBA" id="ARBA00022827"/>
    </source>
</evidence>
<evidence type="ECO:0000259" key="5">
    <source>
        <dbReference type="Pfam" id="PF01266"/>
    </source>
</evidence>
<dbReference type="Pfam" id="PF01266">
    <property type="entry name" value="DAO"/>
    <property type="match status" value="1"/>
</dbReference>
<keyword evidence="7" id="KW-1185">Reference proteome</keyword>